<keyword evidence="2" id="KW-1185">Reference proteome</keyword>
<evidence type="ECO:0000313" key="2">
    <source>
        <dbReference type="Proteomes" id="UP000663203"/>
    </source>
</evidence>
<dbReference type="GeneID" id="63185647"/>
<dbReference type="RefSeq" id="WP_207288990.1">
    <property type="nucleotide sequence ID" value="NZ_CP071462.1"/>
</dbReference>
<keyword evidence="1" id="KW-0121">Carboxypeptidase</keyword>
<dbReference type="AlphaFoldDB" id="A0A8A2VBJ0"/>
<protein>
    <submittedName>
        <fullName evidence="1">Carboxypeptidase regulatory-like domain-containing protein</fullName>
    </submittedName>
</protein>
<dbReference type="Gene3D" id="2.60.40.1120">
    <property type="entry name" value="Carboxypeptidase-like, regulatory domain"/>
    <property type="match status" value="2"/>
</dbReference>
<dbReference type="Pfam" id="PF13620">
    <property type="entry name" value="CarboxypepD_reg"/>
    <property type="match status" value="2"/>
</dbReference>
<dbReference type="GO" id="GO:0004180">
    <property type="term" value="F:carboxypeptidase activity"/>
    <property type="evidence" value="ECO:0007669"/>
    <property type="project" value="UniProtKB-KW"/>
</dbReference>
<dbReference type="SUPFAM" id="SSF49464">
    <property type="entry name" value="Carboxypeptidase regulatory domain-like"/>
    <property type="match status" value="1"/>
</dbReference>
<dbReference type="KEGG" id="hakz:J0X25_00040"/>
<dbReference type="InterPro" id="IPR013784">
    <property type="entry name" value="Carb-bd-like_fold"/>
</dbReference>
<sequence length="297" mass="31926">MNSNRRRFLQRSSLVTAGLLTATGTANADARRSGSAATGRVAGTITYGPQPVADVTVTLDGERGTKTEENGSFELDVGPGTYALAARADGYADETREIEVTADETTRVDLRLDREWGPGEGELEVAVVEPGGGSTLESRVTIYGNGEEHSTIAPAGSIPDGDHWNRGFAVAEGWWEVRASAVDGYGDGYAEVYVDPDATTLAIVEGTEEDRQIHRNGWVDGIITDADGRPVPDAVVRFLDDRSTMITMSSDDGRFEAELAHGQYAMDVDADGYERAETDVAVRFGRITTRDVTLESR</sequence>
<evidence type="ECO:0000313" key="1">
    <source>
        <dbReference type="EMBL" id="QSW99383.1"/>
    </source>
</evidence>
<dbReference type="InterPro" id="IPR006311">
    <property type="entry name" value="TAT_signal"/>
</dbReference>
<dbReference type="PROSITE" id="PS51318">
    <property type="entry name" value="TAT"/>
    <property type="match status" value="1"/>
</dbReference>
<organism evidence="1 2">
    <name type="scientific">Haloterrigena alkaliphila</name>
    <dbReference type="NCBI Taxonomy" id="2816475"/>
    <lineage>
        <taxon>Archaea</taxon>
        <taxon>Methanobacteriati</taxon>
        <taxon>Methanobacteriota</taxon>
        <taxon>Stenosarchaea group</taxon>
        <taxon>Halobacteria</taxon>
        <taxon>Halobacteriales</taxon>
        <taxon>Natrialbaceae</taxon>
        <taxon>Haloterrigena</taxon>
    </lineage>
</organism>
<keyword evidence="1" id="KW-0645">Protease</keyword>
<accession>A0A8A2VBJ0</accession>
<name>A0A8A2VBJ0_9EURY</name>
<dbReference type="SUPFAM" id="SSF49452">
    <property type="entry name" value="Starch-binding domain-like"/>
    <property type="match status" value="1"/>
</dbReference>
<dbReference type="GO" id="GO:0030246">
    <property type="term" value="F:carbohydrate binding"/>
    <property type="evidence" value="ECO:0007669"/>
    <property type="project" value="InterPro"/>
</dbReference>
<dbReference type="InterPro" id="IPR008969">
    <property type="entry name" value="CarboxyPept-like_regulatory"/>
</dbReference>
<reference evidence="1 2" key="1">
    <citation type="submission" date="2021-03" db="EMBL/GenBank/DDBJ databases">
        <title>Haloterrigena longa sp. nov. and Haloterrigena limicola sp. nov., extremely halophilic archaea isolated from a salt lake.</title>
        <authorList>
            <person name="Henglin C."/>
        </authorList>
    </citation>
    <scope>NUCLEOTIDE SEQUENCE [LARGE SCALE GENOMIC DNA]</scope>
    <source>
        <strain evidence="1 2">KZCA68</strain>
    </source>
</reference>
<proteinExistence type="predicted"/>
<gene>
    <name evidence="1" type="ORF">J0X25_00040</name>
</gene>
<dbReference type="EMBL" id="CP071462">
    <property type="protein sequence ID" value="QSW99383.1"/>
    <property type="molecule type" value="Genomic_DNA"/>
</dbReference>
<keyword evidence="1" id="KW-0378">Hydrolase</keyword>
<dbReference type="Proteomes" id="UP000663203">
    <property type="component" value="Chromosome"/>
</dbReference>